<dbReference type="OMA" id="QGYVVTK"/>
<evidence type="ECO:0000256" key="8">
    <source>
        <dbReference type="PROSITE-ProRule" id="PRU01172"/>
    </source>
</evidence>
<dbReference type="Gene3D" id="2.60.120.200">
    <property type="match status" value="1"/>
</dbReference>
<dbReference type="Ensembl" id="ENSSAUT00010004210.1">
    <property type="protein sequence ID" value="ENSSAUP00010003897.1"/>
    <property type="gene ID" value="ENSSAUG00010002035.1"/>
</dbReference>
<keyword evidence="2" id="KW-0964">Secreted</keyword>
<proteinExistence type="inferred from homology"/>
<evidence type="ECO:0000256" key="7">
    <source>
        <dbReference type="ARBA" id="ARBA00038102"/>
    </source>
</evidence>
<evidence type="ECO:0000256" key="4">
    <source>
        <dbReference type="ARBA" id="ARBA00022729"/>
    </source>
</evidence>
<dbReference type="GO" id="GO:0005576">
    <property type="term" value="C:extracellular region"/>
    <property type="evidence" value="ECO:0007669"/>
    <property type="project" value="UniProtKB-SubCell"/>
</dbReference>
<dbReference type="Pfam" id="PF00354">
    <property type="entry name" value="Pentaxin"/>
    <property type="match status" value="1"/>
</dbReference>
<gene>
    <name evidence="12" type="primary">LOC115567640</name>
</gene>
<comment type="caution">
    <text evidence="8">Lacks conserved residue(s) required for the propagation of feature annotation.</text>
</comment>
<keyword evidence="4 10" id="KW-0732">Signal</keyword>
<name>A0A671TT75_SPAAU</name>
<dbReference type="InterPro" id="IPR001759">
    <property type="entry name" value="PTX_dom"/>
</dbReference>
<evidence type="ECO:0000256" key="1">
    <source>
        <dbReference type="ARBA" id="ARBA00004613"/>
    </source>
</evidence>
<keyword evidence="13" id="KW-1185">Reference proteome</keyword>
<comment type="subunit">
    <text evidence="9">Homopentamer. Pentaxin (or pentraxin) have a discoid arrangement of 5 non-covalently bound subunits.</text>
</comment>
<dbReference type="SUPFAM" id="SSF49899">
    <property type="entry name" value="Concanavalin A-like lectins/glucanases"/>
    <property type="match status" value="1"/>
</dbReference>
<reference evidence="12" key="2">
    <citation type="submission" date="2025-08" db="UniProtKB">
        <authorList>
            <consortium name="Ensembl"/>
        </authorList>
    </citation>
    <scope>IDENTIFICATION</scope>
</reference>
<evidence type="ECO:0000256" key="9">
    <source>
        <dbReference type="RuleBase" id="RU362112"/>
    </source>
</evidence>
<dbReference type="PANTHER" id="PTHR45869:SF7">
    <property type="entry name" value="C-REACTIVE PROTEIN"/>
    <property type="match status" value="1"/>
</dbReference>
<dbReference type="InterPro" id="IPR051005">
    <property type="entry name" value="Pentraxin_domain"/>
</dbReference>
<dbReference type="GO" id="GO:0046872">
    <property type="term" value="F:metal ion binding"/>
    <property type="evidence" value="ECO:0007669"/>
    <property type="project" value="UniProtKB-KW"/>
</dbReference>
<feature type="domain" description="Pentraxin (PTX)" evidence="11">
    <location>
        <begin position="49"/>
        <end position="249"/>
    </location>
</feature>
<comment type="subcellular location">
    <subcellularLocation>
        <location evidence="1 9">Secreted</location>
    </subcellularLocation>
</comment>
<evidence type="ECO:0000256" key="3">
    <source>
        <dbReference type="ARBA" id="ARBA00022723"/>
    </source>
</evidence>
<comment type="cofactor">
    <cofactor evidence="9">
        <name>Ca(2+)</name>
        <dbReference type="ChEBI" id="CHEBI:29108"/>
    </cofactor>
    <text evidence="9">Binds 2 calcium ions per subunit.</text>
</comment>
<keyword evidence="5 9" id="KW-0106">Calcium</keyword>
<dbReference type="Proteomes" id="UP000472265">
    <property type="component" value="Chromosome 17"/>
</dbReference>
<keyword evidence="3 9" id="KW-0479">Metal-binding</keyword>
<feature type="chain" id="PRO_5025382500" description="Pentraxin family member" evidence="10">
    <location>
        <begin position="44"/>
        <end position="249"/>
    </location>
</feature>
<sequence length="249" mass="28366">MTAMRGQTKYKSHCYLHCCTQHPDTVFKMQLLLLLVMLTVCAARPQDLYGKMFTFPQQTDTAHVRLMTSRQDLKAVSVCLRSFTDLQREHSLFSLATTSADNDFLIFKKAADDEFEIWAKSNMTDFRGLNYKLNTWLSVCSTWDAASGLTRLWVDGNPSSRKYTSSGSNITGTMTIVLGQNQDSPGGTFDSKQSFVGMISDVHMWDYVISPREIQNYEQVFVRFTPGNVLNCRELEFQTTGRVLIEDKQ</sequence>
<dbReference type="PRINTS" id="PR00895">
    <property type="entry name" value="PENTAXIN"/>
</dbReference>
<comment type="similarity">
    <text evidence="7 9">Belongs to the pentraxin family.</text>
</comment>
<dbReference type="SMART" id="SM00159">
    <property type="entry name" value="PTX"/>
    <property type="match status" value="1"/>
</dbReference>
<evidence type="ECO:0000256" key="10">
    <source>
        <dbReference type="SAM" id="SignalP"/>
    </source>
</evidence>
<dbReference type="PROSITE" id="PS51828">
    <property type="entry name" value="PTX_2"/>
    <property type="match status" value="1"/>
</dbReference>
<organism evidence="12 13">
    <name type="scientific">Sparus aurata</name>
    <name type="common">Gilthead sea bream</name>
    <dbReference type="NCBI Taxonomy" id="8175"/>
    <lineage>
        <taxon>Eukaryota</taxon>
        <taxon>Metazoa</taxon>
        <taxon>Chordata</taxon>
        <taxon>Craniata</taxon>
        <taxon>Vertebrata</taxon>
        <taxon>Euteleostomi</taxon>
        <taxon>Actinopterygii</taxon>
        <taxon>Neopterygii</taxon>
        <taxon>Teleostei</taxon>
        <taxon>Neoteleostei</taxon>
        <taxon>Acanthomorphata</taxon>
        <taxon>Eupercaria</taxon>
        <taxon>Spariformes</taxon>
        <taxon>Sparidae</taxon>
        <taxon>Sparus</taxon>
    </lineage>
</organism>
<evidence type="ECO:0000256" key="2">
    <source>
        <dbReference type="ARBA" id="ARBA00022525"/>
    </source>
</evidence>
<dbReference type="PANTHER" id="PTHR45869">
    <property type="entry name" value="C-REACTIVE PROTEIN-RELATED"/>
    <property type="match status" value="1"/>
</dbReference>
<reference evidence="12" key="3">
    <citation type="submission" date="2025-09" db="UniProtKB">
        <authorList>
            <consortium name="Ensembl"/>
        </authorList>
    </citation>
    <scope>IDENTIFICATION</scope>
</reference>
<dbReference type="InParanoid" id="A0A671TT75"/>
<reference evidence="12" key="1">
    <citation type="submission" date="2021-04" db="EMBL/GenBank/DDBJ databases">
        <authorList>
            <consortium name="Wellcome Sanger Institute Data Sharing"/>
        </authorList>
    </citation>
    <scope>NUCLEOTIDE SEQUENCE [LARGE SCALE GENOMIC DNA]</scope>
</reference>
<evidence type="ECO:0000256" key="5">
    <source>
        <dbReference type="ARBA" id="ARBA00022837"/>
    </source>
</evidence>
<accession>A0A671TT75</accession>
<protein>
    <recommendedName>
        <fullName evidence="9">Pentraxin family member</fullName>
    </recommendedName>
</protein>
<dbReference type="GeneTree" id="ENSGT01100000263515"/>
<dbReference type="AlphaFoldDB" id="A0A671TT75"/>
<evidence type="ECO:0000313" key="12">
    <source>
        <dbReference type="Ensembl" id="ENSSAUP00010003897.1"/>
    </source>
</evidence>
<evidence type="ECO:0000259" key="11">
    <source>
        <dbReference type="PROSITE" id="PS51828"/>
    </source>
</evidence>
<keyword evidence="6" id="KW-1015">Disulfide bond</keyword>
<evidence type="ECO:0000256" key="6">
    <source>
        <dbReference type="ARBA" id="ARBA00023157"/>
    </source>
</evidence>
<feature type="signal peptide" evidence="10">
    <location>
        <begin position="1"/>
        <end position="43"/>
    </location>
</feature>
<evidence type="ECO:0000313" key="13">
    <source>
        <dbReference type="Proteomes" id="UP000472265"/>
    </source>
</evidence>
<dbReference type="InterPro" id="IPR013320">
    <property type="entry name" value="ConA-like_dom_sf"/>
</dbReference>